<dbReference type="EMBL" id="CACRUT010000034">
    <property type="protein sequence ID" value="VYU70116.1"/>
    <property type="molecule type" value="Genomic_DNA"/>
</dbReference>
<evidence type="ECO:0000313" key="1">
    <source>
        <dbReference type="EMBL" id="VYU70116.1"/>
    </source>
</evidence>
<proteinExistence type="predicted"/>
<gene>
    <name evidence="1" type="ORF">PCLFYP37_00743</name>
</gene>
<sequence length="31" mass="3848">MYFVNARIKYRYPAVFRYDMAGFLLFTRLSH</sequence>
<name>A0A6N3H090_9BACT</name>
<dbReference type="AlphaFoldDB" id="A0A6N3H090"/>
<protein>
    <submittedName>
        <fullName evidence="1">Uncharacterized protein</fullName>
    </submittedName>
</protein>
<reference evidence="1" key="1">
    <citation type="submission" date="2019-11" db="EMBL/GenBank/DDBJ databases">
        <authorList>
            <person name="Feng L."/>
        </authorList>
    </citation>
    <scope>NUCLEOTIDE SEQUENCE</scope>
    <source>
        <strain evidence="1">PclaraLFYP37</strain>
    </source>
</reference>
<organism evidence="1">
    <name type="scientific">Paraprevotella clara</name>
    <dbReference type="NCBI Taxonomy" id="454154"/>
    <lineage>
        <taxon>Bacteria</taxon>
        <taxon>Pseudomonadati</taxon>
        <taxon>Bacteroidota</taxon>
        <taxon>Bacteroidia</taxon>
        <taxon>Bacteroidales</taxon>
        <taxon>Prevotellaceae</taxon>
        <taxon>Paraprevotella</taxon>
    </lineage>
</organism>
<accession>A0A6N3H090</accession>